<feature type="compositionally biased region" description="Pro residues" evidence="1">
    <location>
        <begin position="46"/>
        <end position="56"/>
    </location>
</feature>
<feature type="compositionally biased region" description="Polar residues" evidence="1">
    <location>
        <begin position="1"/>
        <end position="19"/>
    </location>
</feature>
<evidence type="ECO:0000313" key="3">
    <source>
        <dbReference type="Proteomes" id="UP000807115"/>
    </source>
</evidence>
<organism evidence="2 3">
    <name type="scientific">Sorghum bicolor</name>
    <name type="common">Sorghum</name>
    <name type="synonym">Sorghum vulgare</name>
    <dbReference type="NCBI Taxonomy" id="4558"/>
    <lineage>
        <taxon>Eukaryota</taxon>
        <taxon>Viridiplantae</taxon>
        <taxon>Streptophyta</taxon>
        <taxon>Embryophyta</taxon>
        <taxon>Tracheophyta</taxon>
        <taxon>Spermatophyta</taxon>
        <taxon>Magnoliopsida</taxon>
        <taxon>Liliopsida</taxon>
        <taxon>Poales</taxon>
        <taxon>Poaceae</taxon>
        <taxon>PACMAD clade</taxon>
        <taxon>Panicoideae</taxon>
        <taxon>Andropogonodae</taxon>
        <taxon>Andropogoneae</taxon>
        <taxon>Sorghinae</taxon>
        <taxon>Sorghum</taxon>
    </lineage>
</organism>
<sequence>MSVLASRTSKTIRQPQDQGSEAVCSFFPLSNSSLPNTVGTLSSTPPSQPPIPRPLS</sequence>
<feature type="region of interest" description="Disordered" evidence="1">
    <location>
        <begin position="1"/>
        <end position="21"/>
    </location>
</feature>
<protein>
    <submittedName>
        <fullName evidence="2">Uncharacterized protein</fullName>
    </submittedName>
</protein>
<feature type="region of interest" description="Disordered" evidence="1">
    <location>
        <begin position="35"/>
        <end position="56"/>
    </location>
</feature>
<comment type="caution">
    <text evidence="2">The sequence shown here is derived from an EMBL/GenBank/DDBJ whole genome shotgun (WGS) entry which is preliminary data.</text>
</comment>
<accession>A0A921UA05</accession>
<reference evidence="2" key="2">
    <citation type="submission" date="2020-10" db="EMBL/GenBank/DDBJ databases">
        <authorList>
            <person name="Cooper E.A."/>
            <person name="Brenton Z.W."/>
            <person name="Flinn B.S."/>
            <person name="Jenkins J."/>
            <person name="Shu S."/>
            <person name="Flowers D."/>
            <person name="Luo F."/>
            <person name="Wang Y."/>
            <person name="Xia P."/>
            <person name="Barry K."/>
            <person name="Daum C."/>
            <person name="Lipzen A."/>
            <person name="Yoshinaga Y."/>
            <person name="Schmutz J."/>
            <person name="Saski C."/>
            <person name="Vermerris W."/>
            <person name="Kresovich S."/>
        </authorList>
    </citation>
    <scope>NUCLEOTIDE SEQUENCE</scope>
</reference>
<reference evidence="2" key="1">
    <citation type="journal article" date="2019" name="BMC Genomics">
        <title>A new reference genome for Sorghum bicolor reveals high levels of sequence similarity between sweet and grain genotypes: implications for the genetics of sugar metabolism.</title>
        <authorList>
            <person name="Cooper E.A."/>
            <person name="Brenton Z.W."/>
            <person name="Flinn B.S."/>
            <person name="Jenkins J."/>
            <person name="Shu S."/>
            <person name="Flowers D."/>
            <person name="Luo F."/>
            <person name="Wang Y."/>
            <person name="Xia P."/>
            <person name="Barry K."/>
            <person name="Daum C."/>
            <person name="Lipzen A."/>
            <person name="Yoshinaga Y."/>
            <person name="Schmutz J."/>
            <person name="Saski C."/>
            <person name="Vermerris W."/>
            <person name="Kresovich S."/>
        </authorList>
    </citation>
    <scope>NUCLEOTIDE SEQUENCE</scope>
</reference>
<gene>
    <name evidence="2" type="ORF">BDA96_07G096700</name>
</gene>
<evidence type="ECO:0000256" key="1">
    <source>
        <dbReference type="SAM" id="MobiDB-lite"/>
    </source>
</evidence>
<dbReference type="EMBL" id="CM027686">
    <property type="protein sequence ID" value="KAG0523120.1"/>
    <property type="molecule type" value="Genomic_DNA"/>
</dbReference>
<dbReference type="AlphaFoldDB" id="A0A921UA05"/>
<proteinExistence type="predicted"/>
<dbReference type="Proteomes" id="UP000807115">
    <property type="component" value="Chromosome 7"/>
</dbReference>
<name>A0A921UA05_SORBI</name>
<evidence type="ECO:0000313" key="2">
    <source>
        <dbReference type="EMBL" id="KAG0523120.1"/>
    </source>
</evidence>